<dbReference type="WBParaSite" id="jg14690">
    <property type="protein sequence ID" value="jg14690"/>
    <property type="gene ID" value="jg14690"/>
</dbReference>
<evidence type="ECO:0000313" key="2">
    <source>
        <dbReference type="WBParaSite" id="jg14690"/>
    </source>
</evidence>
<protein>
    <submittedName>
        <fullName evidence="2">Transposase</fullName>
    </submittedName>
</protein>
<dbReference type="Proteomes" id="UP000887574">
    <property type="component" value="Unplaced"/>
</dbReference>
<name>A0A915D0P7_9BILA</name>
<dbReference type="AlphaFoldDB" id="A0A915D0P7"/>
<reference evidence="2" key="1">
    <citation type="submission" date="2022-11" db="UniProtKB">
        <authorList>
            <consortium name="WormBaseParasite"/>
        </authorList>
    </citation>
    <scope>IDENTIFICATION</scope>
</reference>
<dbReference type="PANTHER" id="PTHR47163:SF2">
    <property type="entry name" value="SI:DKEY-17M8.2"/>
    <property type="match status" value="1"/>
</dbReference>
<organism evidence="1 2">
    <name type="scientific">Ditylenchus dipsaci</name>
    <dbReference type="NCBI Taxonomy" id="166011"/>
    <lineage>
        <taxon>Eukaryota</taxon>
        <taxon>Metazoa</taxon>
        <taxon>Ecdysozoa</taxon>
        <taxon>Nematoda</taxon>
        <taxon>Chromadorea</taxon>
        <taxon>Rhabditida</taxon>
        <taxon>Tylenchina</taxon>
        <taxon>Tylenchomorpha</taxon>
        <taxon>Sphaerularioidea</taxon>
        <taxon>Anguinidae</taxon>
        <taxon>Anguininae</taxon>
        <taxon>Ditylenchus</taxon>
    </lineage>
</organism>
<keyword evidence="1" id="KW-1185">Reference proteome</keyword>
<dbReference type="PANTHER" id="PTHR47163">
    <property type="entry name" value="DDE_TNP_IS1595 DOMAIN-CONTAINING PROTEIN"/>
    <property type="match status" value="1"/>
</dbReference>
<accession>A0A915D0P7</accession>
<dbReference type="InterPro" id="IPR053164">
    <property type="entry name" value="IS1016-like_transposase"/>
</dbReference>
<proteinExistence type="predicted"/>
<sequence>MFSYCHNQPKLGGPGSYIEIDESSICKRKYSRGRYRRGSSQWVFGGVERGVGGLAFAVRVKDRKKKLFFV</sequence>
<evidence type="ECO:0000313" key="1">
    <source>
        <dbReference type="Proteomes" id="UP000887574"/>
    </source>
</evidence>